<feature type="compositionally biased region" description="Low complexity" evidence="1">
    <location>
        <begin position="20"/>
        <end position="31"/>
    </location>
</feature>
<name>A0A4P6EJ76_9MICO</name>
<dbReference type="KEGG" id="xyl:ET495_02895"/>
<dbReference type="AlphaFoldDB" id="A0A4P6EJ76"/>
<dbReference type="Proteomes" id="UP000291758">
    <property type="component" value="Chromosome"/>
</dbReference>
<protein>
    <submittedName>
        <fullName evidence="2">Uncharacterized protein</fullName>
    </submittedName>
</protein>
<keyword evidence="3" id="KW-1185">Reference proteome</keyword>
<accession>A0A4P6EJ76</accession>
<dbReference type="EMBL" id="CP035495">
    <property type="protein sequence ID" value="QAY62375.1"/>
    <property type="molecule type" value="Genomic_DNA"/>
</dbReference>
<sequence length="96" mass="9441">MPQELSGMGAEERPSGAPTPADVASRAASAPPSGPAGVEQVAPTPVADVLAGLDDLPLEEHVTRFAALHETLNARLADGPGDDGPGDVGPSDGGHA</sequence>
<proteinExistence type="predicted"/>
<evidence type="ECO:0000313" key="3">
    <source>
        <dbReference type="Proteomes" id="UP000291758"/>
    </source>
</evidence>
<feature type="region of interest" description="Disordered" evidence="1">
    <location>
        <begin position="75"/>
        <end position="96"/>
    </location>
</feature>
<reference evidence="2 3" key="1">
    <citation type="submission" date="2019-01" db="EMBL/GenBank/DDBJ databases">
        <title>Genome sequencing of strain 2JSPR-7.</title>
        <authorList>
            <person name="Heo J."/>
            <person name="Kim S.-J."/>
            <person name="Kim J.-S."/>
            <person name="Hong S.-B."/>
            <person name="Kwon S.-W."/>
        </authorList>
    </citation>
    <scope>NUCLEOTIDE SEQUENCE [LARGE SCALE GENOMIC DNA]</scope>
    <source>
        <strain evidence="2 3">2JSPR-7</strain>
    </source>
</reference>
<dbReference type="RefSeq" id="WP_129202452.1">
    <property type="nucleotide sequence ID" value="NZ_CP035495.1"/>
</dbReference>
<gene>
    <name evidence="2" type="ORF">ET495_02895</name>
</gene>
<feature type="region of interest" description="Disordered" evidence="1">
    <location>
        <begin position="1"/>
        <end position="42"/>
    </location>
</feature>
<organism evidence="2 3">
    <name type="scientific">Xylanimonas allomyrinae</name>
    <dbReference type="NCBI Taxonomy" id="2509459"/>
    <lineage>
        <taxon>Bacteria</taxon>
        <taxon>Bacillati</taxon>
        <taxon>Actinomycetota</taxon>
        <taxon>Actinomycetes</taxon>
        <taxon>Micrococcales</taxon>
        <taxon>Promicromonosporaceae</taxon>
        <taxon>Xylanimonas</taxon>
    </lineage>
</organism>
<evidence type="ECO:0000256" key="1">
    <source>
        <dbReference type="SAM" id="MobiDB-lite"/>
    </source>
</evidence>
<evidence type="ECO:0000313" key="2">
    <source>
        <dbReference type="EMBL" id="QAY62375.1"/>
    </source>
</evidence>
<dbReference type="OrthoDB" id="3579419at2"/>